<protein>
    <submittedName>
        <fullName evidence="9">Putative undecaprenyl-diphosphatase YbjG</fullName>
        <ecNumber evidence="9">3.6.1.27</ecNumber>
    </submittedName>
</protein>
<dbReference type="STRING" id="520762.AN619_10010"/>
<dbReference type="SMART" id="SM00014">
    <property type="entry name" value="acidPPc"/>
    <property type="match status" value="1"/>
</dbReference>
<dbReference type="InterPro" id="IPR000326">
    <property type="entry name" value="PAP2/HPO"/>
</dbReference>
<dbReference type="Gene3D" id="1.20.144.10">
    <property type="entry name" value="Phosphatidic acid phosphatase type 2/haloperoxidase"/>
    <property type="match status" value="1"/>
</dbReference>
<evidence type="ECO:0000256" key="2">
    <source>
        <dbReference type="ARBA" id="ARBA00022475"/>
    </source>
</evidence>
<feature type="transmembrane region" description="Helical" evidence="7">
    <location>
        <begin position="61"/>
        <end position="80"/>
    </location>
</feature>
<feature type="transmembrane region" description="Helical" evidence="7">
    <location>
        <begin position="115"/>
        <end position="144"/>
    </location>
</feature>
<name>A0A140L7E5_9FIRM</name>
<comment type="subcellular location">
    <subcellularLocation>
        <location evidence="1">Cell membrane</location>
        <topology evidence="1">Multi-pass membrane protein</topology>
    </subcellularLocation>
</comment>
<dbReference type="InterPro" id="IPR036938">
    <property type="entry name" value="PAP2/HPO_sf"/>
</dbReference>
<dbReference type="AlphaFoldDB" id="A0A140L7E5"/>
<dbReference type="Proteomes" id="UP000070456">
    <property type="component" value="Unassembled WGS sequence"/>
</dbReference>
<evidence type="ECO:0000313" key="10">
    <source>
        <dbReference type="Proteomes" id="UP000070456"/>
    </source>
</evidence>
<evidence type="ECO:0000256" key="7">
    <source>
        <dbReference type="SAM" id="Phobius"/>
    </source>
</evidence>
<evidence type="ECO:0000256" key="4">
    <source>
        <dbReference type="ARBA" id="ARBA00022801"/>
    </source>
</evidence>
<keyword evidence="10" id="KW-1185">Reference proteome</keyword>
<dbReference type="GO" id="GO:0005886">
    <property type="term" value="C:plasma membrane"/>
    <property type="evidence" value="ECO:0007669"/>
    <property type="project" value="UniProtKB-SubCell"/>
</dbReference>
<dbReference type="PANTHER" id="PTHR14969:SF62">
    <property type="entry name" value="DECAPRENYLPHOSPHORYL-5-PHOSPHORIBOSE PHOSPHATASE RV3807C-RELATED"/>
    <property type="match status" value="1"/>
</dbReference>
<dbReference type="GO" id="GO:0050380">
    <property type="term" value="F:undecaprenyl-diphosphatase activity"/>
    <property type="evidence" value="ECO:0007669"/>
    <property type="project" value="UniProtKB-EC"/>
</dbReference>
<dbReference type="EMBL" id="LOEE01000027">
    <property type="protein sequence ID" value="KXG76470.1"/>
    <property type="molecule type" value="Genomic_DNA"/>
</dbReference>
<sequence length="184" mass="20836">MHKIIRVIAAGDLKLFYIFNDHLKCIFLDRIVPLITGLGGAFFTVTTSLILICFGKGIINMAGWQCLTALATSHIVVHYLKKIFARPRPFLNITNIHTFKNHLYDYSFPSGHTTAAFAMAFTLSIFFSPWTPLFITLAILVGLSRIYLGVHYPTDVFMGMIIGIVFSVANHILFNQWIFPVFNF</sequence>
<dbReference type="OrthoDB" id="9789113at2"/>
<accession>A0A140L7E5</accession>
<dbReference type="RefSeq" id="WP_068555372.1">
    <property type="nucleotide sequence ID" value="NZ_LOEE01000027.1"/>
</dbReference>
<keyword evidence="4 9" id="KW-0378">Hydrolase</keyword>
<gene>
    <name evidence="9" type="primary">ybjG</name>
    <name evidence="9" type="ORF">AN619_10010</name>
</gene>
<reference evidence="9 10" key="1">
    <citation type="submission" date="2015-12" db="EMBL/GenBank/DDBJ databases">
        <title>Draft genome sequence of the thermoanaerobe Thermotalea metallivorans, an isolate from the runoff channel of the Great Artesian Basin, Australia.</title>
        <authorList>
            <person name="Patel B.K."/>
        </authorList>
    </citation>
    <scope>NUCLEOTIDE SEQUENCE [LARGE SCALE GENOMIC DNA]</scope>
    <source>
        <strain evidence="9 10">B2-1</strain>
    </source>
</reference>
<proteinExistence type="predicted"/>
<evidence type="ECO:0000256" key="6">
    <source>
        <dbReference type="ARBA" id="ARBA00023136"/>
    </source>
</evidence>
<dbReference type="SUPFAM" id="SSF48317">
    <property type="entry name" value="Acid phosphatase/Vanadium-dependent haloperoxidase"/>
    <property type="match status" value="1"/>
</dbReference>
<keyword evidence="2" id="KW-1003">Cell membrane</keyword>
<dbReference type="Pfam" id="PF01569">
    <property type="entry name" value="PAP2"/>
    <property type="match status" value="1"/>
</dbReference>
<evidence type="ECO:0000256" key="5">
    <source>
        <dbReference type="ARBA" id="ARBA00022989"/>
    </source>
</evidence>
<dbReference type="PANTHER" id="PTHR14969">
    <property type="entry name" value="SPHINGOSINE-1-PHOSPHATE PHOSPHOHYDROLASE"/>
    <property type="match status" value="1"/>
</dbReference>
<organism evidence="9 10">
    <name type="scientific">Thermotalea metallivorans</name>
    <dbReference type="NCBI Taxonomy" id="520762"/>
    <lineage>
        <taxon>Bacteria</taxon>
        <taxon>Bacillati</taxon>
        <taxon>Bacillota</taxon>
        <taxon>Clostridia</taxon>
        <taxon>Peptostreptococcales</taxon>
        <taxon>Thermotaleaceae</taxon>
        <taxon>Thermotalea</taxon>
    </lineage>
</organism>
<feature type="domain" description="Phosphatidic acid phosphatase type 2/haloperoxidase" evidence="8">
    <location>
        <begin position="64"/>
        <end position="171"/>
    </location>
</feature>
<comment type="caution">
    <text evidence="9">The sequence shown here is derived from an EMBL/GenBank/DDBJ whole genome shotgun (WGS) entry which is preliminary data.</text>
</comment>
<keyword evidence="3 7" id="KW-0812">Transmembrane</keyword>
<keyword evidence="6 7" id="KW-0472">Membrane</keyword>
<dbReference type="EC" id="3.6.1.27" evidence="9"/>
<evidence type="ECO:0000256" key="1">
    <source>
        <dbReference type="ARBA" id="ARBA00004651"/>
    </source>
</evidence>
<evidence type="ECO:0000313" key="9">
    <source>
        <dbReference type="EMBL" id="KXG76470.1"/>
    </source>
</evidence>
<keyword evidence="5 7" id="KW-1133">Transmembrane helix</keyword>
<evidence type="ECO:0000259" key="8">
    <source>
        <dbReference type="SMART" id="SM00014"/>
    </source>
</evidence>
<evidence type="ECO:0000256" key="3">
    <source>
        <dbReference type="ARBA" id="ARBA00022692"/>
    </source>
</evidence>
<feature type="transmembrane region" description="Helical" evidence="7">
    <location>
        <begin position="31"/>
        <end position="54"/>
    </location>
</feature>
<feature type="transmembrane region" description="Helical" evidence="7">
    <location>
        <begin position="156"/>
        <end position="179"/>
    </location>
</feature>